<comment type="catalytic activity">
    <reaction evidence="5">
        <text>ATP + H2O = ADP + phosphate + H(+)</text>
        <dbReference type="Rhea" id="RHEA:13065"/>
        <dbReference type="ChEBI" id="CHEBI:15377"/>
        <dbReference type="ChEBI" id="CHEBI:15378"/>
        <dbReference type="ChEBI" id="CHEBI:30616"/>
        <dbReference type="ChEBI" id="CHEBI:43474"/>
        <dbReference type="ChEBI" id="CHEBI:456216"/>
    </reaction>
</comment>
<dbReference type="GO" id="GO:0031011">
    <property type="term" value="C:Ino80 complex"/>
    <property type="evidence" value="ECO:0007669"/>
    <property type="project" value="UniProtKB-UniRule"/>
</dbReference>
<dbReference type="SUPFAM" id="SSF52540">
    <property type="entry name" value="P-loop containing nucleoside triphosphate hydrolases"/>
    <property type="match status" value="1"/>
</dbReference>
<evidence type="ECO:0000256" key="1">
    <source>
        <dbReference type="ARBA" id="ARBA00004123"/>
    </source>
</evidence>
<dbReference type="GO" id="GO:0042393">
    <property type="term" value="F:histone binding"/>
    <property type="evidence" value="ECO:0007669"/>
    <property type="project" value="TreeGrafter"/>
</dbReference>
<evidence type="ECO:0000259" key="7">
    <source>
        <dbReference type="PROSITE" id="PS51194"/>
    </source>
</evidence>
<proteinExistence type="inferred from homology"/>
<evidence type="ECO:0000313" key="8">
    <source>
        <dbReference type="EMBL" id="KAJ1950827.1"/>
    </source>
</evidence>
<dbReference type="Proteomes" id="UP001150925">
    <property type="component" value="Unassembled WGS sequence"/>
</dbReference>
<evidence type="ECO:0000256" key="6">
    <source>
        <dbReference type="SAM" id="MobiDB-lite"/>
    </source>
</evidence>
<comment type="function">
    <text evidence="5">ATPase component of the INO80 complex which remodels chromatin by shifting nucleosomes and is involved in DNA repair.</text>
</comment>
<dbReference type="EC" id="3.6.4.-" evidence="5"/>
<dbReference type="InterPro" id="IPR027417">
    <property type="entry name" value="P-loop_NTPase"/>
</dbReference>
<dbReference type="PANTHER" id="PTHR45685:SF2">
    <property type="entry name" value="CHROMATIN-REMODELING ATPASE INO80"/>
    <property type="match status" value="1"/>
</dbReference>
<dbReference type="GO" id="GO:0016887">
    <property type="term" value="F:ATP hydrolysis activity"/>
    <property type="evidence" value="ECO:0007669"/>
    <property type="project" value="TreeGrafter"/>
</dbReference>
<dbReference type="PANTHER" id="PTHR45685">
    <property type="entry name" value="HELICASE SRCAP-RELATED"/>
    <property type="match status" value="1"/>
</dbReference>
<reference evidence="8" key="1">
    <citation type="submission" date="2022-07" db="EMBL/GenBank/DDBJ databases">
        <title>Phylogenomic reconstructions and comparative analyses of Kickxellomycotina fungi.</title>
        <authorList>
            <person name="Reynolds N.K."/>
            <person name="Stajich J.E."/>
            <person name="Barry K."/>
            <person name="Grigoriev I.V."/>
            <person name="Crous P."/>
            <person name="Smith M.E."/>
        </authorList>
    </citation>
    <scope>NUCLEOTIDE SEQUENCE</scope>
    <source>
        <strain evidence="8">RSA 1196</strain>
    </source>
</reference>
<dbReference type="InterPro" id="IPR050520">
    <property type="entry name" value="INO80/SWR1_helicase"/>
</dbReference>
<dbReference type="CDD" id="cd18793">
    <property type="entry name" value="SF2_C_SNF"/>
    <property type="match status" value="1"/>
</dbReference>
<feature type="non-terminal residue" evidence="8">
    <location>
        <position position="1"/>
    </location>
</feature>
<dbReference type="SMART" id="SM00490">
    <property type="entry name" value="HELICc"/>
    <property type="match status" value="1"/>
</dbReference>
<dbReference type="OrthoDB" id="448448at2759"/>
<dbReference type="GO" id="GO:0005524">
    <property type="term" value="F:ATP binding"/>
    <property type="evidence" value="ECO:0007669"/>
    <property type="project" value="UniProtKB-UniRule"/>
</dbReference>
<evidence type="ECO:0000256" key="5">
    <source>
        <dbReference type="RuleBase" id="RU368001"/>
    </source>
</evidence>
<feature type="region of interest" description="Disordered" evidence="6">
    <location>
        <begin position="406"/>
        <end position="428"/>
    </location>
</feature>
<dbReference type="InterPro" id="IPR001650">
    <property type="entry name" value="Helicase_C-like"/>
</dbReference>
<organism evidence="8 9">
    <name type="scientific">Dispira parvispora</name>
    <dbReference type="NCBI Taxonomy" id="1520584"/>
    <lineage>
        <taxon>Eukaryota</taxon>
        <taxon>Fungi</taxon>
        <taxon>Fungi incertae sedis</taxon>
        <taxon>Zoopagomycota</taxon>
        <taxon>Kickxellomycotina</taxon>
        <taxon>Dimargaritomycetes</taxon>
        <taxon>Dimargaritales</taxon>
        <taxon>Dimargaritaceae</taxon>
        <taxon>Dispira</taxon>
    </lineage>
</organism>
<dbReference type="GO" id="GO:0006338">
    <property type="term" value="P:chromatin remodeling"/>
    <property type="evidence" value="ECO:0007669"/>
    <property type="project" value="UniProtKB-UniRule"/>
</dbReference>
<comment type="subcellular location">
    <subcellularLocation>
        <location evidence="1 5">Nucleus</location>
    </subcellularLocation>
</comment>
<keyword evidence="3 5" id="KW-0378">Hydrolase</keyword>
<dbReference type="EMBL" id="JANBPY010003631">
    <property type="protein sequence ID" value="KAJ1950827.1"/>
    <property type="molecule type" value="Genomic_DNA"/>
</dbReference>
<evidence type="ECO:0000256" key="4">
    <source>
        <dbReference type="ARBA" id="ARBA00022840"/>
    </source>
</evidence>
<feature type="non-terminal residue" evidence="8">
    <location>
        <position position="457"/>
    </location>
</feature>
<dbReference type="Gene3D" id="3.40.50.300">
    <property type="entry name" value="P-loop containing nucleotide triphosphate hydrolases"/>
    <property type="match status" value="1"/>
</dbReference>
<dbReference type="GO" id="GO:0006281">
    <property type="term" value="P:DNA repair"/>
    <property type="evidence" value="ECO:0007669"/>
    <property type="project" value="UniProtKB-UniRule"/>
</dbReference>
<dbReference type="GO" id="GO:0003677">
    <property type="term" value="F:DNA binding"/>
    <property type="evidence" value="ECO:0007669"/>
    <property type="project" value="UniProtKB-UniRule"/>
</dbReference>
<comment type="similarity">
    <text evidence="5">Belongs to the SNF2/RAD54 helicase family.</text>
</comment>
<dbReference type="AlphaFoldDB" id="A0A9W8AKM4"/>
<keyword evidence="8" id="KW-0347">Helicase</keyword>
<dbReference type="InterPro" id="IPR049730">
    <property type="entry name" value="SNF2/RAD54-like_C"/>
</dbReference>
<keyword evidence="4 5" id="KW-0067">ATP-binding</keyword>
<name>A0A9W8AKM4_9FUNG</name>
<keyword evidence="5" id="KW-0227">DNA damage</keyword>
<comment type="caution">
    <text evidence="8">The sequence shown here is derived from an EMBL/GenBank/DDBJ whole genome shotgun (WGS) entry which is preliminary data.</text>
</comment>
<feature type="domain" description="Helicase C-terminal" evidence="7">
    <location>
        <begin position="186"/>
        <end position="347"/>
    </location>
</feature>
<accession>A0A9W8AKM4</accession>
<keyword evidence="5" id="KW-0234">DNA repair</keyword>
<dbReference type="PROSITE" id="PS51194">
    <property type="entry name" value="HELICASE_CTER"/>
    <property type="match status" value="1"/>
</dbReference>
<keyword evidence="9" id="KW-1185">Reference proteome</keyword>
<dbReference type="Pfam" id="PF00271">
    <property type="entry name" value="Helicase_C"/>
    <property type="match status" value="1"/>
</dbReference>
<evidence type="ECO:0000256" key="3">
    <source>
        <dbReference type="ARBA" id="ARBA00022801"/>
    </source>
</evidence>
<protein>
    <recommendedName>
        <fullName evidence="5">Chromatin-remodeling ATPase INO80</fullName>
        <ecNumber evidence="5">3.6.4.-</ecNumber>
    </recommendedName>
</protein>
<dbReference type="GO" id="GO:0004386">
    <property type="term" value="F:helicase activity"/>
    <property type="evidence" value="ECO:0007669"/>
    <property type="project" value="UniProtKB-KW"/>
</dbReference>
<sequence length="457" mass="51528">VFGFVPFIDYSPAELSHVFFGTAWSRWLGCLKRAYNWERWFTYQDLEDHPMDMTLSTLRRSQTRLILPGTHLELRCALATPALQHMLQVMIREGPYDILRRLAPAFMPTVTATPIECFCSDHQFTLEQQQAWFDPEIRQTLVEPPRMAWETLTPPNWSKAYKREGLSNIWTPAADKLIVYSGKMLVLDKLLPKLKAEGHRVLLYFQMTRMIDLMEEYLSYRQHTYLRLDGSSKISDRRDMVTDWQTRDDIFIFLLSTRAGGLGINLTAADTVIFYDSDWNPTVDQQAMDRAHRLGQTRQVTVYRLITRGTVEEKILVRAKQKDEIQKVVIAGGDFKPQVDFKPKEIVSLLLDDNEMGDDTPGATSGAATEGNVTTATSEVTPLTGVAAEAQALGHQIGAGLVDVSVSTPQDGKGNHDHAGTSVELPPPASHIVTHVSTEGIRRPLRTTRMVCPLPTS</sequence>
<keyword evidence="2" id="KW-0547">Nucleotide-binding</keyword>
<evidence type="ECO:0000256" key="2">
    <source>
        <dbReference type="ARBA" id="ARBA00022741"/>
    </source>
</evidence>
<evidence type="ECO:0000313" key="9">
    <source>
        <dbReference type="Proteomes" id="UP001150925"/>
    </source>
</evidence>
<comment type="domain">
    <text evidence="5">The DBINO region is involved in binding to DNA.</text>
</comment>
<keyword evidence="5" id="KW-0238">DNA-binding</keyword>
<gene>
    <name evidence="8" type="primary">INO80</name>
    <name evidence="8" type="ORF">IWQ62_006504</name>
</gene>
<comment type="subunit">
    <text evidence="5">Component of the INO80 chromatin-remodeling complex.</text>
</comment>